<proteinExistence type="predicted"/>
<reference evidence="1 2" key="2">
    <citation type="journal article" date="2016" name="ISME J.">
        <title>Characterization of the first cultured representative of Verrucomicrobia subdivision 5 indicates the proposal of a novel phylum.</title>
        <authorList>
            <person name="Spring S."/>
            <person name="Bunk B."/>
            <person name="Sproer C."/>
            <person name="Schumann P."/>
            <person name="Rohde M."/>
            <person name="Tindall B.J."/>
            <person name="Klenk H.P."/>
        </authorList>
    </citation>
    <scope>NUCLEOTIDE SEQUENCE [LARGE SCALE GENOMIC DNA]</scope>
    <source>
        <strain evidence="1 2">L21-Fru-AB</strain>
    </source>
</reference>
<dbReference type="GO" id="GO:0005085">
    <property type="term" value="F:guanyl-nucleotide exchange factor activity"/>
    <property type="evidence" value="ECO:0007669"/>
    <property type="project" value="TreeGrafter"/>
</dbReference>
<gene>
    <name evidence="1" type="ORF">L21SP4_00588</name>
</gene>
<dbReference type="SUPFAM" id="SSF50985">
    <property type="entry name" value="RCC1/BLIP-II"/>
    <property type="match status" value="1"/>
</dbReference>
<dbReference type="GO" id="GO:0005737">
    <property type="term" value="C:cytoplasm"/>
    <property type="evidence" value="ECO:0007669"/>
    <property type="project" value="TreeGrafter"/>
</dbReference>
<dbReference type="InterPro" id="IPR009091">
    <property type="entry name" value="RCC1/BLIP-II"/>
</dbReference>
<dbReference type="InterPro" id="IPR051553">
    <property type="entry name" value="Ran_GTPase-activating"/>
</dbReference>
<dbReference type="InterPro" id="IPR000408">
    <property type="entry name" value="Reg_chr_condens"/>
</dbReference>
<dbReference type="PANTHER" id="PTHR45982:SF1">
    <property type="entry name" value="REGULATOR OF CHROMOSOME CONDENSATION"/>
    <property type="match status" value="1"/>
</dbReference>
<dbReference type="PRINTS" id="PR00633">
    <property type="entry name" value="RCCNDNSATION"/>
</dbReference>
<name>A0A0G3EC54_9BACT</name>
<dbReference type="PROSITE" id="PS50012">
    <property type="entry name" value="RCC1_3"/>
    <property type="match status" value="1"/>
</dbReference>
<dbReference type="KEGG" id="vbl:L21SP4_00588"/>
<dbReference type="STRING" id="1307763.L21SP4_00588"/>
<dbReference type="Proteomes" id="UP000035268">
    <property type="component" value="Chromosome"/>
</dbReference>
<evidence type="ECO:0000313" key="2">
    <source>
        <dbReference type="Proteomes" id="UP000035268"/>
    </source>
</evidence>
<evidence type="ECO:0000313" key="1">
    <source>
        <dbReference type="EMBL" id="AKJ63858.1"/>
    </source>
</evidence>
<keyword evidence="2" id="KW-1185">Reference proteome</keyword>
<dbReference type="PANTHER" id="PTHR45982">
    <property type="entry name" value="REGULATOR OF CHROMOSOME CONDENSATION"/>
    <property type="match status" value="1"/>
</dbReference>
<accession>A0A0G3EC54</accession>
<dbReference type="PROSITE" id="PS00626">
    <property type="entry name" value="RCC1_2"/>
    <property type="match status" value="1"/>
</dbReference>
<protein>
    <submittedName>
        <fullName evidence="1">Cell cycle control protein</fullName>
    </submittedName>
</protein>
<sequence>MAVSNLTDVIAIAACRDQSFAVRSNGTVYAWGRGDEGRLGLGTNVSDRSSATLIPGLTNIVSVAAGTRHALALQNDGTLWAWGANSGGLLCADSEADILSSPVLALFLADTDFDDLPDYWERVYYGGVASVTGESDSDVDFMSARQEYAWGSCPTNADSNADGLFDYFAWDLGLDPLKVVTTNADADA</sequence>
<dbReference type="OrthoDB" id="27389at2"/>
<dbReference type="Pfam" id="PF00415">
    <property type="entry name" value="RCC1"/>
    <property type="match status" value="1"/>
</dbReference>
<dbReference type="AlphaFoldDB" id="A0A0G3EC54"/>
<dbReference type="RefSeq" id="WP_074041368.1">
    <property type="nucleotide sequence ID" value="NZ_CP010904.1"/>
</dbReference>
<reference evidence="2" key="1">
    <citation type="submission" date="2015-02" db="EMBL/GenBank/DDBJ databases">
        <title>Description and complete genome sequence of the first cultured representative of the subdivision 5 of the Verrucomicrobia phylum.</title>
        <authorList>
            <person name="Spring S."/>
            <person name="Bunk B."/>
            <person name="Sproer C."/>
            <person name="Klenk H.-P."/>
        </authorList>
    </citation>
    <scope>NUCLEOTIDE SEQUENCE [LARGE SCALE GENOMIC DNA]</scope>
    <source>
        <strain evidence="2">L21-Fru-AB</strain>
    </source>
</reference>
<organism evidence="1 2">
    <name type="scientific">Kiritimatiella glycovorans</name>
    <dbReference type="NCBI Taxonomy" id="1307763"/>
    <lineage>
        <taxon>Bacteria</taxon>
        <taxon>Pseudomonadati</taxon>
        <taxon>Kiritimatiellota</taxon>
        <taxon>Kiritimatiellia</taxon>
        <taxon>Kiritimatiellales</taxon>
        <taxon>Kiritimatiellaceae</taxon>
        <taxon>Kiritimatiella</taxon>
    </lineage>
</organism>
<dbReference type="EMBL" id="CP010904">
    <property type="protein sequence ID" value="AKJ63858.1"/>
    <property type="molecule type" value="Genomic_DNA"/>
</dbReference>
<dbReference type="Gene3D" id="2.130.10.30">
    <property type="entry name" value="Regulator of chromosome condensation 1/beta-lactamase-inhibitor protein II"/>
    <property type="match status" value="1"/>
</dbReference>